<keyword evidence="3" id="KW-1185">Reference proteome</keyword>
<dbReference type="InterPro" id="IPR029021">
    <property type="entry name" value="Prot-tyrosine_phosphatase-like"/>
</dbReference>
<dbReference type="Proteomes" id="UP001153714">
    <property type="component" value="Chromosome 5"/>
</dbReference>
<dbReference type="InterPro" id="IPR000242">
    <property type="entry name" value="PTP_cat"/>
</dbReference>
<dbReference type="PANTHER" id="PTHR45706:SF4">
    <property type="entry name" value="TYROSINE-PROTEIN PHOSPHATASE"/>
    <property type="match status" value="1"/>
</dbReference>
<protein>
    <recommendedName>
        <fullName evidence="1">Tyrosine-protein phosphatase domain-containing protein</fullName>
    </recommendedName>
</protein>
<dbReference type="Gene3D" id="3.90.190.10">
    <property type="entry name" value="Protein tyrosine phosphatase superfamily"/>
    <property type="match status" value="1"/>
</dbReference>
<evidence type="ECO:0000259" key="1">
    <source>
        <dbReference type="PROSITE" id="PS50055"/>
    </source>
</evidence>
<reference evidence="2" key="1">
    <citation type="submission" date="2021-12" db="EMBL/GenBank/DDBJ databases">
        <authorList>
            <person name="King R."/>
        </authorList>
    </citation>
    <scope>NUCLEOTIDE SEQUENCE</scope>
</reference>
<dbReference type="GO" id="GO:0004725">
    <property type="term" value="F:protein tyrosine phosphatase activity"/>
    <property type="evidence" value="ECO:0007669"/>
    <property type="project" value="InterPro"/>
</dbReference>
<name>A0A9N9RA79_9NEOP</name>
<reference evidence="2" key="2">
    <citation type="submission" date="2022-10" db="EMBL/GenBank/DDBJ databases">
        <authorList>
            <consortium name="ENA_rothamsted_submissions"/>
            <consortium name="culmorum"/>
            <person name="King R."/>
        </authorList>
    </citation>
    <scope>NUCLEOTIDE SEQUENCE</scope>
</reference>
<organism evidence="2 3">
    <name type="scientific">Diatraea saccharalis</name>
    <name type="common">sugarcane borer</name>
    <dbReference type="NCBI Taxonomy" id="40085"/>
    <lineage>
        <taxon>Eukaryota</taxon>
        <taxon>Metazoa</taxon>
        <taxon>Ecdysozoa</taxon>
        <taxon>Arthropoda</taxon>
        <taxon>Hexapoda</taxon>
        <taxon>Insecta</taxon>
        <taxon>Pterygota</taxon>
        <taxon>Neoptera</taxon>
        <taxon>Endopterygota</taxon>
        <taxon>Lepidoptera</taxon>
        <taxon>Glossata</taxon>
        <taxon>Ditrysia</taxon>
        <taxon>Pyraloidea</taxon>
        <taxon>Crambidae</taxon>
        <taxon>Crambinae</taxon>
        <taxon>Diatraea</taxon>
    </lineage>
</organism>
<feature type="domain" description="Tyrosine-protein phosphatase" evidence="1">
    <location>
        <begin position="42"/>
        <end position="141"/>
    </location>
</feature>
<dbReference type="Pfam" id="PF00102">
    <property type="entry name" value="Y_phosphatase"/>
    <property type="match status" value="1"/>
</dbReference>
<evidence type="ECO:0000313" key="3">
    <source>
        <dbReference type="Proteomes" id="UP001153714"/>
    </source>
</evidence>
<dbReference type="AlphaFoldDB" id="A0A9N9RA79"/>
<dbReference type="PROSITE" id="PS50055">
    <property type="entry name" value="TYR_PHOSPHATASE_PTP"/>
    <property type="match status" value="1"/>
</dbReference>
<dbReference type="PANTHER" id="PTHR45706">
    <property type="entry name" value="TYROSINE-PROTEIN PHOSPHATASE"/>
    <property type="match status" value="1"/>
</dbReference>
<gene>
    <name evidence="2" type="ORF">DIATSA_LOCUS10202</name>
</gene>
<accession>A0A9N9RA79</accession>
<dbReference type="SUPFAM" id="SSF52799">
    <property type="entry name" value="(Phosphotyrosine protein) phosphatases II"/>
    <property type="match status" value="1"/>
</dbReference>
<dbReference type="OrthoDB" id="6417559at2759"/>
<evidence type="ECO:0000313" key="2">
    <source>
        <dbReference type="EMBL" id="CAG9792692.1"/>
    </source>
</evidence>
<sequence length="141" mass="16751">MARSDREEIIAEEHQQILNKEVEGSFEANNSNPGLNQYIHKVVVMLRQKKENGKEKFYPYWHVEEQQSLKFQKFQVTTAKVERFSSYVKTTLHITDGTEAVQKVTHINFIAWPDHDVPSDTTEFLQFVLEMRRFQEELYVE</sequence>
<dbReference type="EMBL" id="OU893336">
    <property type="protein sequence ID" value="CAG9792692.1"/>
    <property type="molecule type" value="Genomic_DNA"/>
</dbReference>
<proteinExistence type="predicted"/>